<dbReference type="KEGG" id="nio:NITINOP_2556"/>
<evidence type="ECO:0000313" key="11">
    <source>
        <dbReference type="EMBL" id="CUQ67528.1"/>
    </source>
</evidence>
<keyword evidence="7 11" id="KW-0456">Lyase</keyword>
<evidence type="ECO:0000256" key="6">
    <source>
        <dbReference type="ARBA" id="ARBA00022898"/>
    </source>
</evidence>
<dbReference type="CDD" id="cd00609">
    <property type="entry name" value="AAT_like"/>
    <property type="match status" value="1"/>
</dbReference>
<dbReference type="EMBL" id="LN885086">
    <property type="protein sequence ID" value="CUQ67528.1"/>
    <property type="molecule type" value="Genomic_DNA"/>
</dbReference>
<evidence type="ECO:0000256" key="3">
    <source>
        <dbReference type="ARBA" id="ARBA00004953"/>
    </source>
</evidence>
<comment type="cofactor">
    <cofactor evidence="1">
        <name>pyridoxal 5'-phosphate</name>
        <dbReference type="ChEBI" id="CHEBI:597326"/>
    </cofactor>
</comment>
<dbReference type="RefSeq" id="WP_158023395.1">
    <property type="nucleotide sequence ID" value="NZ_LN885086.1"/>
</dbReference>
<dbReference type="InterPro" id="IPR015421">
    <property type="entry name" value="PyrdxlP-dep_Trfase_major"/>
</dbReference>
<evidence type="ECO:0000313" key="12">
    <source>
        <dbReference type="Proteomes" id="UP000066284"/>
    </source>
</evidence>
<evidence type="ECO:0000256" key="2">
    <source>
        <dbReference type="ARBA" id="ARBA00003444"/>
    </source>
</evidence>
<dbReference type="NCBIfam" id="TIGR01140">
    <property type="entry name" value="L_thr_O3P_dcar"/>
    <property type="match status" value="1"/>
</dbReference>
<reference evidence="12" key="1">
    <citation type="submission" date="2015-09" db="EMBL/GenBank/DDBJ databases">
        <authorList>
            <person name="Daims H."/>
        </authorList>
    </citation>
    <scope>NUCLEOTIDE SEQUENCE [LARGE SCALE GENOMIC DNA]</scope>
</reference>
<evidence type="ECO:0000256" key="7">
    <source>
        <dbReference type="ARBA" id="ARBA00023239"/>
    </source>
</evidence>
<evidence type="ECO:0000256" key="4">
    <source>
        <dbReference type="ARBA" id="ARBA00012285"/>
    </source>
</evidence>
<evidence type="ECO:0000256" key="9">
    <source>
        <dbReference type="ARBA" id="ARBA00048531"/>
    </source>
</evidence>
<dbReference type="PANTHER" id="PTHR42885:SF1">
    <property type="entry name" value="THREONINE-PHOSPHATE DECARBOXYLASE"/>
    <property type="match status" value="1"/>
</dbReference>
<dbReference type="Gene3D" id="3.40.640.10">
    <property type="entry name" value="Type I PLP-dependent aspartate aminotransferase-like (Major domain)"/>
    <property type="match status" value="1"/>
</dbReference>
<dbReference type="InterPro" id="IPR004839">
    <property type="entry name" value="Aminotransferase_I/II_large"/>
</dbReference>
<keyword evidence="6" id="KW-0663">Pyridoxal phosphate</keyword>
<feature type="domain" description="Aminotransferase class I/classII large" evidence="10">
    <location>
        <begin position="22"/>
        <end position="358"/>
    </location>
</feature>
<dbReference type="SUPFAM" id="SSF53383">
    <property type="entry name" value="PLP-dependent transferases"/>
    <property type="match status" value="1"/>
</dbReference>
<protein>
    <recommendedName>
        <fullName evidence="4">threonine-phosphate decarboxylase</fullName>
        <ecNumber evidence="4">4.1.1.81</ecNumber>
    </recommendedName>
    <alternativeName>
        <fullName evidence="8">L-threonine-O-3-phosphate decarboxylase</fullName>
    </alternativeName>
</protein>
<evidence type="ECO:0000256" key="1">
    <source>
        <dbReference type="ARBA" id="ARBA00001933"/>
    </source>
</evidence>
<keyword evidence="12" id="KW-1185">Reference proteome</keyword>
<dbReference type="PANTHER" id="PTHR42885">
    <property type="entry name" value="HISTIDINOL-PHOSPHATE AMINOTRANSFERASE-RELATED"/>
    <property type="match status" value="1"/>
</dbReference>
<sequence>MTDVHGGNIYAVARELNRHPDEILDFSASINPLGPSPMVWKAMVAARKLVAHYPDPSCWELRQALGQRWGIDPEQIVVGNGSMELIDAIPRTLNLKRLVVVHPTFSEYERAMARAGGSVVTIYAKRAQDYAIPLDRLVRLLDSLDSKEGEALSLDGLMLCNPNSPTGQTCSVEEVSYLAKLAARRRLWLVLDEAFADYCPERSVLPKAASWPQVIVLRSMTKFYALPGLRVGYAVASRSVARRLRTHLSPWSVNTIGQVAALAALGDQAHAEKSLRFMARERDRFASLLRALPGCQVIGPSANYIFVELPRGWRARTATDRLRREGLLIRDCSSVPGASARAIRLAVRLPSDNDRLVKVLSTMMEKPNG</sequence>
<organism evidence="11 12">
    <name type="scientific">Candidatus Nitrospira inopinata</name>
    <dbReference type="NCBI Taxonomy" id="1715989"/>
    <lineage>
        <taxon>Bacteria</taxon>
        <taxon>Pseudomonadati</taxon>
        <taxon>Nitrospirota</taxon>
        <taxon>Nitrospiria</taxon>
        <taxon>Nitrospirales</taxon>
        <taxon>Nitrospiraceae</taxon>
        <taxon>Nitrospira</taxon>
    </lineage>
</organism>
<dbReference type="InterPro" id="IPR005860">
    <property type="entry name" value="CobD"/>
</dbReference>
<dbReference type="GO" id="GO:0030170">
    <property type="term" value="F:pyridoxal phosphate binding"/>
    <property type="evidence" value="ECO:0007669"/>
    <property type="project" value="InterPro"/>
</dbReference>
<dbReference type="PROSITE" id="PS00105">
    <property type="entry name" value="AA_TRANSFER_CLASS_1"/>
    <property type="match status" value="1"/>
</dbReference>
<dbReference type="InterPro" id="IPR004838">
    <property type="entry name" value="NHTrfase_class1_PyrdxlP-BS"/>
</dbReference>
<dbReference type="GO" id="GO:0048472">
    <property type="term" value="F:threonine-phosphate decarboxylase activity"/>
    <property type="evidence" value="ECO:0007669"/>
    <property type="project" value="UniProtKB-EC"/>
</dbReference>
<dbReference type="AlphaFoldDB" id="A0A0S4KWC1"/>
<evidence type="ECO:0000256" key="5">
    <source>
        <dbReference type="ARBA" id="ARBA00022573"/>
    </source>
</evidence>
<name>A0A0S4KWC1_9BACT</name>
<accession>A0A0S4KWC1</accession>
<dbReference type="Pfam" id="PF00155">
    <property type="entry name" value="Aminotran_1_2"/>
    <property type="match status" value="1"/>
</dbReference>
<comment type="function">
    <text evidence="2">Decarboxylates L-threonine-O-3-phosphate to yield (R)-1-amino-2-propanol O-2-phosphate, the precursor for the linkage between the nucleotide loop and the corrin ring in cobalamin.</text>
</comment>
<dbReference type="OrthoDB" id="9813612at2"/>
<comment type="catalytic activity">
    <reaction evidence="9">
        <text>O-phospho-L-threonine + H(+) = (R)-1-aminopropan-2-yl phosphate + CO2</text>
        <dbReference type="Rhea" id="RHEA:11492"/>
        <dbReference type="ChEBI" id="CHEBI:15378"/>
        <dbReference type="ChEBI" id="CHEBI:16526"/>
        <dbReference type="ChEBI" id="CHEBI:58563"/>
        <dbReference type="ChEBI" id="CHEBI:58675"/>
        <dbReference type="EC" id="4.1.1.81"/>
    </reaction>
</comment>
<keyword evidence="5" id="KW-0169">Cobalamin biosynthesis</keyword>
<dbReference type="GO" id="GO:0009236">
    <property type="term" value="P:cobalamin biosynthetic process"/>
    <property type="evidence" value="ECO:0007669"/>
    <property type="project" value="UniProtKB-UniPathway"/>
</dbReference>
<dbReference type="UniPathway" id="UPA00148"/>
<dbReference type="InterPro" id="IPR015424">
    <property type="entry name" value="PyrdxlP-dep_Trfase"/>
</dbReference>
<proteinExistence type="predicted"/>
<gene>
    <name evidence="11" type="primary">cobD</name>
    <name evidence="11" type="ORF">NITINOP_2556</name>
</gene>
<dbReference type="Gene3D" id="3.90.1150.10">
    <property type="entry name" value="Aspartate Aminotransferase, domain 1"/>
    <property type="match status" value="1"/>
</dbReference>
<dbReference type="InterPro" id="IPR015422">
    <property type="entry name" value="PyrdxlP-dep_Trfase_small"/>
</dbReference>
<evidence type="ECO:0000256" key="8">
    <source>
        <dbReference type="ARBA" id="ARBA00029996"/>
    </source>
</evidence>
<dbReference type="Proteomes" id="UP000066284">
    <property type="component" value="Chromosome 1"/>
</dbReference>
<comment type="pathway">
    <text evidence="3">Cofactor biosynthesis; adenosylcobalamin biosynthesis.</text>
</comment>
<evidence type="ECO:0000259" key="10">
    <source>
        <dbReference type="Pfam" id="PF00155"/>
    </source>
</evidence>
<dbReference type="STRING" id="1715989.NITINOP_2556"/>
<dbReference type="EC" id="4.1.1.81" evidence="4"/>